<sequence length="326" mass="38160">MVLNSKSNNSIFVSSRLLLGIIFIFLLFGCSNHLEDDQKKSSSSDRNEDFSVYNLNADIHKFEFIHDKNGIIVEWDFENNKVAKAINSSDWIRVNPNFLVREREKLRRVTASKEMKSDEYAYLDIFDLTNKKAPKKEIDVWKLMVNYLKNDHIELHGTLPILRRIGDNDYVVLSITEQKKYRYFLLNLRTLKIDAEKTEQELNVKNQIDIRLFTDEKNRSGVEPFDNGFWKSQDYNGDINLKYSDPSVFKLFSNKNSFAYKVINEENGTIINGRELINLETEFLKTGVSVYDGLYLDAKWSIEGKTTKITNYEDIQKYYNGRMGIN</sequence>
<protein>
    <recommendedName>
        <fullName evidence="3">Lipoprotein</fullName>
    </recommendedName>
</protein>
<dbReference type="RefSeq" id="WP_003009995.1">
    <property type="nucleotide sequence ID" value="NZ_CP133988.1"/>
</dbReference>
<dbReference type="PROSITE" id="PS51257">
    <property type="entry name" value="PROKAR_LIPOPROTEIN"/>
    <property type="match status" value="1"/>
</dbReference>
<dbReference type="AlphaFoldDB" id="A0AAX4AXQ5"/>
<proteinExistence type="predicted"/>
<organism evidence="1 2">
    <name type="scientific">Streptococcus parasanguinis</name>
    <dbReference type="NCBI Taxonomy" id="1318"/>
    <lineage>
        <taxon>Bacteria</taxon>
        <taxon>Bacillati</taxon>
        <taxon>Bacillota</taxon>
        <taxon>Bacilli</taxon>
        <taxon>Lactobacillales</taxon>
        <taxon>Streptococcaceae</taxon>
        <taxon>Streptococcus</taxon>
    </lineage>
</organism>
<name>A0AAX4AXQ5_STRPA</name>
<gene>
    <name evidence="1" type="ORF">RDV49_00695</name>
</gene>
<dbReference type="Proteomes" id="UP001248323">
    <property type="component" value="Chromosome"/>
</dbReference>
<evidence type="ECO:0000313" key="1">
    <source>
        <dbReference type="EMBL" id="WNB83431.1"/>
    </source>
</evidence>
<evidence type="ECO:0008006" key="3">
    <source>
        <dbReference type="Google" id="ProtNLM"/>
    </source>
</evidence>
<reference evidence="1" key="1">
    <citation type="submission" date="2023-09" db="EMBL/GenBank/DDBJ databases">
        <title>Streptococcus_parasanguinius_hifiasm_complete_genome_Zymo_Research_ D6332.</title>
        <authorList>
            <person name="Damerum A."/>
        </authorList>
    </citation>
    <scope>NUCLEOTIDE SEQUENCE</scope>
    <source>
        <strain evidence="1">B-1756</strain>
    </source>
</reference>
<dbReference type="EMBL" id="CP133988">
    <property type="protein sequence ID" value="WNB83431.1"/>
    <property type="molecule type" value="Genomic_DNA"/>
</dbReference>
<evidence type="ECO:0000313" key="2">
    <source>
        <dbReference type="Proteomes" id="UP001248323"/>
    </source>
</evidence>
<accession>A0AAX4AXQ5</accession>